<sequence length="412" mass="44889">MTLPRLWVVSELYYPEQTSTGYFLTHIAEGLAETMDVWVVCGQPTYSEHGMRAPAREERNGVRIHRVPATHFGKDRLALRAINVLTLSLSAAWFALTHFRRGDRLLIVTNPPTLPPLLGLIARWKRMDAHLLVHDVYPEVLAATGFLRVDSTGYRLLKRFFSATYRLYRSVIVLGRDMADVVRDKIAAGQRITIIPNWGDVDEVQPIARAANPFLSANAIDAPCVIQFSGNIGRTHDVETVLAAARRLRDRADILFVFAGYGGKTGVISDAIAAGELPNVRLLPRQPRELLGPMLASATATIISFVDAMRGLSVPSRMYNVLSAGTPIIAIAEADSELAMVVGEERAGWVLAPGDVDALVRLIEELARPEGAAEAAARGANGRAGVVARYTLASVLDRFSQLIGPAGERPKG</sequence>
<name>A0ABU3N5B1_9SPHN</name>
<reference evidence="4" key="1">
    <citation type="submission" date="2022-04" db="EMBL/GenBank/DDBJ databases">
        <title>Tomato heritable bacteria conferring resistance against bacterial wilt.</title>
        <authorList>
            <person name="Yin J."/>
        </authorList>
    </citation>
    <scope>NUCLEOTIDE SEQUENCE</scope>
    <source>
        <strain evidence="4">Cra20</strain>
    </source>
</reference>
<evidence type="ECO:0000259" key="3">
    <source>
        <dbReference type="Pfam" id="PF13579"/>
    </source>
</evidence>
<organism evidence="4">
    <name type="scientific">Sphingomonas psychrotolerans</name>
    <dbReference type="NCBI Taxonomy" id="1327635"/>
    <lineage>
        <taxon>Bacteria</taxon>
        <taxon>Pseudomonadati</taxon>
        <taxon>Pseudomonadota</taxon>
        <taxon>Alphaproteobacteria</taxon>
        <taxon>Sphingomonadales</taxon>
        <taxon>Sphingomonadaceae</taxon>
        <taxon>Sphingomonas</taxon>
    </lineage>
</organism>
<dbReference type="InterPro" id="IPR001296">
    <property type="entry name" value="Glyco_trans_1"/>
</dbReference>
<evidence type="ECO:0000259" key="2">
    <source>
        <dbReference type="Pfam" id="PF00534"/>
    </source>
</evidence>
<dbReference type="Gene3D" id="3.40.50.2000">
    <property type="entry name" value="Glycogen Phosphorylase B"/>
    <property type="match status" value="2"/>
</dbReference>
<dbReference type="Pfam" id="PF13579">
    <property type="entry name" value="Glyco_trans_4_4"/>
    <property type="match status" value="1"/>
</dbReference>
<feature type="domain" description="Glycosyltransferase subfamily 4-like N-terminal" evidence="3">
    <location>
        <begin position="24"/>
        <end position="198"/>
    </location>
</feature>
<feature type="domain" description="Glycosyl transferase family 1" evidence="2">
    <location>
        <begin position="225"/>
        <end position="373"/>
    </location>
</feature>
<dbReference type="InterPro" id="IPR028098">
    <property type="entry name" value="Glyco_trans_4-like_N"/>
</dbReference>
<evidence type="ECO:0000256" key="1">
    <source>
        <dbReference type="ARBA" id="ARBA00022679"/>
    </source>
</evidence>
<accession>A0ABU3N5B1</accession>
<keyword evidence="1" id="KW-0808">Transferase</keyword>
<evidence type="ECO:0000313" key="4">
    <source>
        <dbReference type="EMBL" id="MDT8759719.1"/>
    </source>
</evidence>
<gene>
    <name evidence="4" type="ORF">MZO42_13525</name>
</gene>
<dbReference type="CDD" id="cd03794">
    <property type="entry name" value="GT4_WbuB-like"/>
    <property type="match status" value="1"/>
</dbReference>
<dbReference type="PANTHER" id="PTHR46401:SF2">
    <property type="entry name" value="GLYCOSYLTRANSFERASE WBBK-RELATED"/>
    <property type="match status" value="1"/>
</dbReference>
<proteinExistence type="predicted"/>
<protein>
    <submittedName>
        <fullName evidence="4">Glycosyltransferase family 4 protein</fullName>
    </submittedName>
</protein>
<dbReference type="SUPFAM" id="SSF53756">
    <property type="entry name" value="UDP-Glycosyltransferase/glycogen phosphorylase"/>
    <property type="match status" value="1"/>
</dbReference>
<dbReference type="PANTHER" id="PTHR46401">
    <property type="entry name" value="GLYCOSYLTRANSFERASE WBBK-RELATED"/>
    <property type="match status" value="1"/>
</dbReference>
<comment type="caution">
    <text evidence="4">The sequence shown here is derived from an EMBL/GenBank/DDBJ whole genome shotgun (WGS) entry which is preliminary data.</text>
</comment>
<dbReference type="EMBL" id="JALMLT010000003">
    <property type="protein sequence ID" value="MDT8759719.1"/>
    <property type="molecule type" value="Genomic_DNA"/>
</dbReference>
<dbReference type="Pfam" id="PF00534">
    <property type="entry name" value="Glycos_transf_1"/>
    <property type="match status" value="1"/>
</dbReference>